<dbReference type="HOGENOM" id="CLU_1197445_0_0_1"/>
<dbReference type="Proteomes" id="UP000015102">
    <property type="component" value="Unassembled WGS sequence"/>
</dbReference>
<keyword evidence="5 7" id="KW-1133">Transmembrane helix</keyword>
<dbReference type="EnsemblMetazoa" id="MESCA009021-RA">
    <property type="protein sequence ID" value="MESCA009021-PA"/>
    <property type="gene ID" value="MESCA009021"/>
</dbReference>
<evidence type="ECO:0000256" key="4">
    <source>
        <dbReference type="ARBA" id="ARBA00022692"/>
    </source>
</evidence>
<evidence type="ECO:0000256" key="3">
    <source>
        <dbReference type="ARBA" id="ARBA00014258"/>
    </source>
</evidence>
<dbReference type="GO" id="GO:0016020">
    <property type="term" value="C:membrane"/>
    <property type="evidence" value="ECO:0007669"/>
    <property type="project" value="UniProtKB-SubCell"/>
</dbReference>
<keyword evidence="6 7" id="KW-0472">Membrane</keyword>
<dbReference type="AlphaFoldDB" id="T1GYT4"/>
<dbReference type="InterPro" id="IPR002794">
    <property type="entry name" value="DUF92_TMEM19"/>
</dbReference>
<feature type="transmembrane region" description="Helical" evidence="7">
    <location>
        <begin position="192"/>
        <end position="211"/>
    </location>
</feature>
<comment type="subcellular location">
    <subcellularLocation>
        <location evidence="1">Membrane</location>
        <topology evidence="1">Multi-pass membrane protein</topology>
    </subcellularLocation>
</comment>
<feature type="transmembrane region" description="Helical" evidence="7">
    <location>
        <begin position="70"/>
        <end position="89"/>
    </location>
</feature>
<evidence type="ECO:0000256" key="7">
    <source>
        <dbReference type="SAM" id="Phobius"/>
    </source>
</evidence>
<evidence type="ECO:0000313" key="8">
    <source>
        <dbReference type="EnsemblMetazoa" id="MESCA009021-PA"/>
    </source>
</evidence>
<name>T1GYT4_MEGSC</name>
<dbReference type="STRING" id="36166.T1GYT4"/>
<dbReference type="PANTHER" id="PTHR13353:SF5">
    <property type="entry name" value="TRANSMEMBRANE PROTEIN 19"/>
    <property type="match status" value="1"/>
</dbReference>
<reference evidence="9" key="1">
    <citation type="submission" date="2013-02" db="EMBL/GenBank/DDBJ databases">
        <authorList>
            <person name="Hughes D."/>
        </authorList>
    </citation>
    <scope>NUCLEOTIDE SEQUENCE</scope>
    <source>
        <strain>Durham</strain>
        <strain evidence="9">NC isolate 2 -- Noor lab</strain>
    </source>
</reference>
<feature type="transmembrane region" description="Helical" evidence="7">
    <location>
        <begin position="139"/>
        <end position="163"/>
    </location>
</feature>
<evidence type="ECO:0000256" key="6">
    <source>
        <dbReference type="ARBA" id="ARBA00023136"/>
    </source>
</evidence>
<keyword evidence="9" id="KW-1185">Reference proteome</keyword>
<evidence type="ECO:0000313" key="9">
    <source>
        <dbReference type="Proteomes" id="UP000015102"/>
    </source>
</evidence>
<reference evidence="8" key="2">
    <citation type="submission" date="2015-06" db="UniProtKB">
        <authorList>
            <consortium name="EnsemblMetazoa"/>
        </authorList>
    </citation>
    <scope>IDENTIFICATION</scope>
</reference>
<sequence>QNKTFSTVCLCCASILLPSIDERNSKGKAISLNFHLRYQNRTRIERKLHPKIRTGEFLESKKMVVAMLKYPLILLFLSIPTSMLLWLGNVGFSKISNSPDHDEDGVIPPTRWLFSILCPMMLMLYALKRKSVCASGAFLGIIVAFILSIANHAFFACLVAFFFSSSRATKFRGHIKKKIEKDFKEGEGQRNWIQVFCNSGVATLLAILYLIDCGSGEKPINFKISTDLPGWD</sequence>
<keyword evidence="4 7" id="KW-0812">Transmembrane</keyword>
<evidence type="ECO:0000256" key="2">
    <source>
        <dbReference type="ARBA" id="ARBA00009012"/>
    </source>
</evidence>
<evidence type="ECO:0000256" key="1">
    <source>
        <dbReference type="ARBA" id="ARBA00004141"/>
    </source>
</evidence>
<protein>
    <recommendedName>
        <fullName evidence="3">Transmembrane protein 19</fullName>
    </recommendedName>
</protein>
<dbReference type="Pfam" id="PF01940">
    <property type="entry name" value="DUF92"/>
    <property type="match status" value="1"/>
</dbReference>
<comment type="similarity">
    <text evidence="2">Belongs to the TMEM19 family.</text>
</comment>
<accession>T1GYT4</accession>
<proteinExistence type="inferred from homology"/>
<organism evidence="8 9">
    <name type="scientific">Megaselia scalaris</name>
    <name type="common">Humpbacked fly</name>
    <name type="synonym">Phora scalaris</name>
    <dbReference type="NCBI Taxonomy" id="36166"/>
    <lineage>
        <taxon>Eukaryota</taxon>
        <taxon>Metazoa</taxon>
        <taxon>Ecdysozoa</taxon>
        <taxon>Arthropoda</taxon>
        <taxon>Hexapoda</taxon>
        <taxon>Insecta</taxon>
        <taxon>Pterygota</taxon>
        <taxon>Neoptera</taxon>
        <taxon>Endopterygota</taxon>
        <taxon>Diptera</taxon>
        <taxon>Brachycera</taxon>
        <taxon>Muscomorpha</taxon>
        <taxon>Platypezoidea</taxon>
        <taxon>Phoridae</taxon>
        <taxon>Megaseliini</taxon>
        <taxon>Megaselia</taxon>
    </lineage>
</organism>
<feature type="transmembrane region" description="Helical" evidence="7">
    <location>
        <begin position="109"/>
        <end position="127"/>
    </location>
</feature>
<dbReference type="EMBL" id="CAQQ02374169">
    <property type="status" value="NOT_ANNOTATED_CDS"/>
    <property type="molecule type" value="Genomic_DNA"/>
</dbReference>
<evidence type="ECO:0000256" key="5">
    <source>
        <dbReference type="ARBA" id="ARBA00022989"/>
    </source>
</evidence>
<dbReference type="PANTHER" id="PTHR13353">
    <property type="entry name" value="TRANSMEMBRANE PROTEIN 19"/>
    <property type="match status" value="1"/>
</dbReference>